<proteinExistence type="predicted"/>
<dbReference type="Proteomes" id="UP000813462">
    <property type="component" value="Unassembled WGS sequence"/>
</dbReference>
<comment type="caution">
    <text evidence="4">The sequence shown here is derived from an EMBL/GenBank/DDBJ whole genome shotgun (WGS) entry which is preliminary data.</text>
</comment>
<feature type="coiled-coil region" evidence="2">
    <location>
        <begin position="625"/>
        <end position="660"/>
    </location>
</feature>
<protein>
    <recommendedName>
        <fullName evidence="6">Synaptonemal complex protein 1-like</fullName>
    </recommendedName>
</protein>
<reference evidence="4" key="1">
    <citation type="journal article" date="2021" name="Front. Plant Sci.">
        <title>Chromosome-Scale Genome Assembly for Chinese Sour Jujube and Insights Into Its Genome Evolution and Domestication Signature.</title>
        <authorList>
            <person name="Shen L.-Y."/>
            <person name="Luo H."/>
            <person name="Wang X.-L."/>
            <person name="Wang X.-M."/>
            <person name="Qiu X.-J."/>
            <person name="Liu H."/>
            <person name="Zhou S.-S."/>
            <person name="Jia K.-H."/>
            <person name="Nie S."/>
            <person name="Bao Y.-T."/>
            <person name="Zhang R.-G."/>
            <person name="Yun Q.-Z."/>
            <person name="Chai Y.-H."/>
            <person name="Lu J.-Y."/>
            <person name="Li Y."/>
            <person name="Zhao S.-W."/>
            <person name="Mao J.-F."/>
            <person name="Jia S.-G."/>
            <person name="Mao Y.-M."/>
        </authorList>
    </citation>
    <scope>NUCLEOTIDE SEQUENCE</scope>
    <source>
        <strain evidence="4">AT0</strain>
        <tissue evidence="4">Leaf</tissue>
    </source>
</reference>
<dbReference type="AlphaFoldDB" id="A0A978V911"/>
<feature type="coiled-coil region" evidence="2">
    <location>
        <begin position="51"/>
        <end position="194"/>
    </location>
</feature>
<dbReference type="GO" id="GO:0007131">
    <property type="term" value="P:reciprocal meiotic recombination"/>
    <property type="evidence" value="ECO:0007669"/>
    <property type="project" value="TreeGrafter"/>
</dbReference>
<evidence type="ECO:0000313" key="4">
    <source>
        <dbReference type="EMBL" id="KAH7524396.1"/>
    </source>
</evidence>
<gene>
    <name evidence="4" type="ORF">FEM48_Zijuj06G0114800</name>
</gene>
<feature type="coiled-coil region" evidence="2">
    <location>
        <begin position="230"/>
        <end position="264"/>
    </location>
</feature>
<evidence type="ECO:0000256" key="2">
    <source>
        <dbReference type="SAM" id="Coils"/>
    </source>
</evidence>
<feature type="coiled-coil region" evidence="2">
    <location>
        <begin position="353"/>
        <end position="598"/>
    </location>
</feature>
<dbReference type="EMBL" id="JAEACU010000006">
    <property type="protein sequence ID" value="KAH7524396.1"/>
    <property type="molecule type" value="Genomic_DNA"/>
</dbReference>
<feature type="region of interest" description="Disordered" evidence="3">
    <location>
        <begin position="793"/>
        <end position="880"/>
    </location>
</feature>
<feature type="region of interest" description="Disordered" evidence="3">
    <location>
        <begin position="746"/>
        <end position="768"/>
    </location>
</feature>
<evidence type="ECO:0000313" key="5">
    <source>
        <dbReference type="Proteomes" id="UP000813462"/>
    </source>
</evidence>
<dbReference type="PANTHER" id="PTHR23160:SF3">
    <property type="entry name" value="SYNAPTONEMAL COMPLEX PROTEIN 1-RELATED"/>
    <property type="match status" value="1"/>
</dbReference>
<evidence type="ECO:0000256" key="3">
    <source>
        <dbReference type="SAM" id="MobiDB-lite"/>
    </source>
</evidence>
<evidence type="ECO:0008006" key="6">
    <source>
        <dbReference type="Google" id="ProtNLM"/>
    </source>
</evidence>
<feature type="compositionally biased region" description="Basic and acidic residues" evidence="3">
    <location>
        <begin position="753"/>
        <end position="762"/>
    </location>
</feature>
<accession>A0A978V911</accession>
<dbReference type="SUPFAM" id="SSF57997">
    <property type="entry name" value="Tropomyosin"/>
    <property type="match status" value="1"/>
</dbReference>
<name>A0A978V911_ZIZJJ</name>
<evidence type="ECO:0000256" key="1">
    <source>
        <dbReference type="ARBA" id="ARBA00023054"/>
    </source>
</evidence>
<keyword evidence="1 2" id="KW-0175">Coiled coil</keyword>
<dbReference type="PANTHER" id="PTHR23160">
    <property type="entry name" value="SYNAPTONEMAL COMPLEX PROTEIN-RELATED"/>
    <property type="match status" value="1"/>
</dbReference>
<organism evidence="4 5">
    <name type="scientific">Ziziphus jujuba var. spinosa</name>
    <dbReference type="NCBI Taxonomy" id="714518"/>
    <lineage>
        <taxon>Eukaryota</taxon>
        <taxon>Viridiplantae</taxon>
        <taxon>Streptophyta</taxon>
        <taxon>Embryophyta</taxon>
        <taxon>Tracheophyta</taxon>
        <taxon>Spermatophyta</taxon>
        <taxon>Magnoliopsida</taxon>
        <taxon>eudicotyledons</taxon>
        <taxon>Gunneridae</taxon>
        <taxon>Pentapetalae</taxon>
        <taxon>rosids</taxon>
        <taxon>fabids</taxon>
        <taxon>Rosales</taxon>
        <taxon>Rhamnaceae</taxon>
        <taxon>Paliureae</taxon>
        <taxon>Ziziphus</taxon>
    </lineage>
</organism>
<sequence>MQKLGFANMKSLDQLKSLSTSVSGKAKTFAFSSRPPDTISSGSFTNLKLTAEKLVKEQASVKTDLEMANNKLKKSLEHIRALEEKLQNAFNENAKLKVKQKEDEKLWNGLESKFSSTKTLCDQLTETLQHLSSQVHDAEKDKEFFEGKLSASAVAVEGLNQQMNGLSLKLENAEETLRNREKELEELKIEKEERETFFRDEHSRAANLIKEKDNMIKNFEATLATNRVATESLNSKLVEVNLELKLKEDEIKHLITIQENLEKEKSDIKFCSDDLAKRLDTSLLEIKNFEAVVHMLGIQLVELDRQSLNFLDKFDRLNLLYDSCFKLVQQERDLAAKHAQKQHDQLHDKFLCIKSENNALELVNQELNNKVTELQKVQESVMIQLSEECQMARERIQKLESEAETLVSKKIETEMLVSKLEVQIDTLSESSRSSENQMQDLMLKISELETENKDNIEKLQAQLQKKVEEIDTLQKKSEKYEQRVNLLEKQVDELHDILEEKEQLILQYNEKEKELEEKITKNQALSTVAEGKLAEAKKQYDLMLESKQIELSRHLKELSQKNDQAINDIRKKYEVEKLETINLEKEKAEKVIGEVEAKCDQKITECKEESRQYLIRVQEEHAALVSRLQQEYDRKELNLKADHSEELKRAHLQADNELKEKMTSMRNEHEVQMRAQRCQHEDELRKLQDELDLQKSRAKVECMEISWSGLISVDRCLKFKLMCYPFRYYQDYSISSIHMRNSAGAKTSQRALIRPENKEKDSPFNTATQTPVSQLLKKVDNVNTGSALNIPKHHKKVTHREYEVETSNGRTVTTRRRTRSTVMFEDPRQHKKRNTPKAGTPRSVVKGVKEGGPPHHPSNIGDLFSEGSLNPYADDPYAFD</sequence>